<gene>
    <name evidence="2" type="ORF">JR316_012676</name>
</gene>
<dbReference type="AlphaFoldDB" id="A0A8H7XKP9"/>
<proteinExistence type="predicted"/>
<evidence type="ECO:0000313" key="2">
    <source>
        <dbReference type="EMBL" id="KAG5162353.1"/>
    </source>
</evidence>
<protein>
    <submittedName>
        <fullName evidence="2">Uncharacterized protein</fullName>
    </submittedName>
</protein>
<feature type="compositionally biased region" description="Low complexity" evidence="1">
    <location>
        <begin position="79"/>
        <end position="97"/>
    </location>
</feature>
<feature type="region of interest" description="Disordered" evidence="1">
    <location>
        <begin position="59"/>
        <end position="105"/>
    </location>
</feature>
<comment type="caution">
    <text evidence="2">The sequence shown here is derived from an EMBL/GenBank/DDBJ whole genome shotgun (WGS) entry which is preliminary data.</text>
</comment>
<reference evidence="2" key="1">
    <citation type="submission" date="2021-02" db="EMBL/GenBank/DDBJ databases">
        <title>Psilocybe cubensis genome.</title>
        <authorList>
            <person name="Mckernan K.J."/>
            <person name="Crawford S."/>
            <person name="Trippe A."/>
            <person name="Kane L.T."/>
            <person name="Mclaughlin S."/>
        </authorList>
    </citation>
    <scope>NUCLEOTIDE SEQUENCE [LARGE SCALE GENOMIC DNA]</scope>
    <source>
        <strain evidence="2">MGC-MH-2018</strain>
    </source>
</reference>
<evidence type="ECO:0000256" key="1">
    <source>
        <dbReference type="SAM" id="MobiDB-lite"/>
    </source>
</evidence>
<dbReference type="EMBL" id="JAFIQS010000019">
    <property type="protein sequence ID" value="KAG5162353.1"/>
    <property type="molecule type" value="Genomic_DNA"/>
</dbReference>
<organism evidence="2">
    <name type="scientific">Psilocybe cubensis</name>
    <name type="common">Psychedelic mushroom</name>
    <name type="synonym">Stropharia cubensis</name>
    <dbReference type="NCBI Taxonomy" id="181762"/>
    <lineage>
        <taxon>Eukaryota</taxon>
        <taxon>Fungi</taxon>
        <taxon>Dikarya</taxon>
        <taxon>Basidiomycota</taxon>
        <taxon>Agaricomycotina</taxon>
        <taxon>Agaricomycetes</taxon>
        <taxon>Agaricomycetidae</taxon>
        <taxon>Agaricales</taxon>
        <taxon>Agaricineae</taxon>
        <taxon>Strophariaceae</taxon>
        <taxon>Psilocybe</taxon>
    </lineage>
</organism>
<accession>A0A8H7XKP9</accession>
<feature type="compositionally biased region" description="Basic and acidic residues" evidence="1">
    <location>
        <begin position="153"/>
        <end position="168"/>
    </location>
</feature>
<sequence length="300" mass="32001">MQSGTEKSTQRPAVIISNCGNITTTVTNNYTDTNYDFAGFGSNGFNAHNAHFAFGPANAAHSSRMPGTGRRTYSHKKTSTSTSHSQTHQTRTSTASRPGRAQAQQVPVPNFAASGDRLGADIQNYVHDVLSLHGLGHHLHPWGMGSTGLNGDSDSHPNEHPEAEDHTAGRRTTTETCEISEDGTRTKTRTVHVTQDFGSPGECDTGIRVHIGTDPGLCNIGSSTGAHSMASDIPGPPPAYSASPPKTEIVANNLNSASTPTQATSTKQSNDGVDVVKRDPRKSWIKRLGGKLKRSLSWFF</sequence>
<feature type="region of interest" description="Disordered" evidence="1">
    <location>
        <begin position="146"/>
        <end position="185"/>
    </location>
</feature>
<name>A0A8H7XKP9_PSICU</name>